<evidence type="ECO:0000313" key="5">
    <source>
        <dbReference type="Proteomes" id="UP000037712"/>
    </source>
</evidence>
<comment type="caution">
    <text evidence="4">The sequence shown here is derived from an EMBL/GenBank/DDBJ whole genome shotgun (WGS) entry which is preliminary data.</text>
</comment>
<evidence type="ECO:0000259" key="3">
    <source>
        <dbReference type="PROSITE" id="PS50977"/>
    </source>
</evidence>
<dbReference type="GO" id="GO:0003677">
    <property type="term" value="F:DNA binding"/>
    <property type="evidence" value="ECO:0007669"/>
    <property type="project" value="UniProtKB-UniRule"/>
</dbReference>
<dbReference type="Pfam" id="PF21306">
    <property type="entry name" value="TetR_C_40"/>
    <property type="match status" value="1"/>
</dbReference>
<dbReference type="PROSITE" id="PS50977">
    <property type="entry name" value="HTH_TETR_2"/>
    <property type="match status" value="1"/>
</dbReference>
<dbReference type="PANTHER" id="PTHR43479">
    <property type="entry name" value="ACREF/ENVCD OPERON REPRESSOR-RELATED"/>
    <property type="match status" value="1"/>
</dbReference>
<organism evidence="4 5">
    <name type="scientific">Rhodococcus rhodochrous KG-21</name>
    <dbReference type="NCBI Taxonomy" id="1441923"/>
    <lineage>
        <taxon>Bacteria</taxon>
        <taxon>Bacillati</taxon>
        <taxon>Actinomycetota</taxon>
        <taxon>Actinomycetes</taxon>
        <taxon>Mycobacteriales</taxon>
        <taxon>Nocardiaceae</taxon>
        <taxon>Rhodococcus</taxon>
    </lineage>
</organism>
<dbReference type="InterPro" id="IPR049513">
    <property type="entry name" value="TetR_C_40"/>
</dbReference>
<reference evidence="4 5" key="1">
    <citation type="journal article" date="2015" name="Genome Announc.">
        <title>Draft Genome Sequence of Rhodococcus rhodochrous Strain KG-21, a Soil Isolate from Oil Fields of Krishna-Godavari Basin, India.</title>
        <authorList>
            <person name="Dawar C."/>
            <person name="Aggarwal R.K."/>
        </authorList>
    </citation>
    <scope>NUCLEOTIDE SEQUENCE [LARGE SCALE GENOMIC DNA]</scope>
    <source>
        <strain evidence="4 5">KG-21</strain>
    </source>
</reference>
<feature type="domain" description="HTH tetR-type" evidence="3">
    <location>
        <begin position="18"/>
        <end position="77"/>
    </location>
</feature>
<protein>
    <submittedName>
        <fullName evidence="4">TetR family transcriptional regulator</fullName>
    </submittedName>
</protein>
<dbReference type="SUPFAM" id="SSF46689">
    <property type="entry name" value="Homeodomain-like"/>
    <property type="match status" value="1"/>
</dbReference>
<dbReference type="Gene3D" id="1.10.357.10">
    <property type="entry name" value="Tetracycline Repressor, domain 2"/>
    <property type="match status" value="1"/>
</dbReference>
<dbReference type="RefSeq" id="WP_054375206.1">
    <property type="nucleotide sequence ID" value="NZ_AZYO01000133.1"/>
</dbReference>
<feature type="DNA-binding region" description="H-T-H motif" evidence="2">
    <location>
        <begin position="40"/>
        <end position="59"/>
    </location>
</feature>
<proteinExistence type="predicted"/>
<sequence length="223" mass="24284">MANSGGGAPDSRLERRKARTRAALIRAAQTFIAAGKFNVPILEITQTADVGMGSFYNHFDSKEQLYQAAFDDAIEAHGQLLDALTGGLEDPAETFAQSFRLTCRLFRREPQLGRVLLNNAPSLITAPRGLGPRVLRDIEAATAAGRFTVRDPVLAQVMTAGAFIGLGQLLYDRPDRNDADDIDHVAEDLLRTFGVAEDQAREICSRPLPDLNSLHFPLDKPAA</sequence>
<dbReference type="Proteomes" id="UP000037712">
    <property type="component" value="Unassembled WGS sequence"/>
</dbReference>
<dbReference type="InterPro" id="IPR009057">
    <property type="entry name" value="Homeodomain-like_sf"/>
</dbReference>
<accession>A0A0M8PJ91</accession>
<dbReference type="EMBL" id="AZYO01000133">
    <property type="protein sequence ID" value="KOS53299.1"/>
    <property type="molecule type" value="Genomic_DNA"/>
</dbReference>
<evidence type="ECO:0000256" key="2">
    <source>
        <dbReference type="PROSITE-ProRule" id="PRU00335"/>
    </source>
</evidence>
<reference evidence="5" key="2">
    <citation type="submission" date="2015-01" db="EMBL/GenBank/DDBJ databases">
        <title>Draft genome sequence of potential hydrocarbon metabolising strain of Rhodococcus rhodochrous.</title>
        <authorList>
            <person name="Aggarwal R.K."/>
            <person name="Dawar C."/>
        </authorList>
    </citation>
    <scope>NUCLEOTIDE SEQUENCE [LARGE SCALE GENOMIC DNA]</scope>
    <source>
        <strain evidence="5">KG-21</strain>
    </source>
</reference>
<dbReference type="Pfam" id="PF00440">
    <property type="entry name" value="TetR_N"/>
    <property type="match status" value="1"/>
</dbReference>
<dbReference type="InterPro" id="IPR050624">
    <property type="entry name" value="HTH-type_Tx_Regulator"/>
</dbReference>
<gene>
    <name evidence="4" type="ORF">Z051_26325</name>
</gene>
<evidence type="ECO:0000256" key="1">
    <source>
        <dbReference type="ARBA" id="ARBA00023125"/>
    </source>
</evidence>
<dbReference type="PANTHER" id="PTHR43479:SF11">
    <property type="entry name" value="ACREF_ENVCD OPERON REPRESSOR-RELATED"/>
    <property type="match status" value="1"/>
</dbReference>
<dbReference type="AlphaFoldDB" id="A0A0M8PJ91"/>
<name>A0A0M8PJ91_RHORH</name>
<evidence type="ECO:0000313" key="4">
    <source>
        <dbReference type="EMBL" id="KOS53299.1"/>
    </source>
</evidence>
<dbReference type="PATRIC" id="fig|1441923.3.peg.5732"/>
<keyword evidence="1 2" id="KW-0238">DNA-binding</keyword>
<dbReference type="InterPro" id="IPR001647">
    <property type="entry name" value="HTH_TetR"/>
</dbReference>